<reference evidence="9 10" key="1">
    <citation type="submission" date="2016-02" db="EMBL/GenBank/DDBJ databases">
        <title>Genome analysis of coral dinoflagellate symbionts highlights evolutionary adaptations to a symbiotic lifestyle.</title>
        <authorList>
            <person name="Aranda M."/>
            <person name="Li Y."/>
            <person name="Liew Y.J."/>
            <person name="Baumgarten S."/>
            <person name="Simakov O."/>
            <person name="Wilson M."/>
            <person name="Piel J."/>
            <person name="Ashoor H."/>
            <person name="Bougouffa S."/>
            <person name="Bajic V.B."/>
            <person name="Ryu T."/>
            <person name="Ravasi T."/>
            <person name="Bayer T."/>
            <person name="Micklem G."/>
            <person name="Kim H."/>
            <person name="Bhak J."/>
            <person name="Lajeunesse T.C."/>
            <person name="Voolstra C.R."/>
        </authorList>
    </citation>
    <scope>NUCLEOTIDE SEQUENCE [LARGE SCALE GENOMIC DNA]</scope>
    <source>
        <strain evidence="9 10">CCMP2467</strain>
    </source>
</reference>
<dbReference type="PROSITE" id="PS50103">
    <property type="entry name" value="ZF_C3H1"/>
    <property type="match status" value="2"/>
</dbReference>
<feature type="domain" description="C3H1-type" evidence="8">
    <location>
        <begin position="201"/>
        <end position="228"/>
    </location>
</feature>
<comment type="caution">
    <text evidence="9">The sequence shown here is derived from an EMBL/GenBank/DDBJ whole genome shotgun (WGS) entry which is preliminary data.</text>
</comment>
<feature type="region of interest" description="Disordered" evidence="6">
    <location>
        <begin position="271"/>
        <end position="295"/>
    </location>
</feature>
<keyword evidence="3 5" id="KW-0863">Zinc-finger</keyword>
<keyword evidence="4 5" id="KW-0862">Zinc</keyword>
<evidence type="ECO:0000313" key="9">
    <source>
        <dbReference type="EMBL" id="OLP95527.1"/>
    </source>
</evidence>
<dbReference type="GO" id="GO:0008270">
    <property type="term" value="F:zinc ion binding"/>
    <property type="evidence" value="ECO:0007669"/>
    <property type="project" value="UniProtKB-KW"/>
</dbReference>
<dbReference type="EMBL" id="LSRX01000500">
    <property type="protein sequence ID" value="OLP95527.1"/>
    <property type="molecule type" value="Genomic_DNA"/>
</dbReference>
<evidence type="ECO:0000256" key="4">
    <source>
        <dbReference type="ARBA" id="ARBA00022833"/>
    </source>
</evidence>
<evidence type="ECO:0000256" key="1">
    <source>
        <dbReference type="ARBA" id="ARBA00022723"/>
    </source>
</evidence>
<dbReference type="InterPro" id="IPR036855">
    <property type="entry name" value="Znf_CCCH_sf"/>
</dbReference>
<keyword evidence="1 5" id="KW-0479">Metal-binding</keyword>
<feature type="zinc finger region" description="C3H1-type" evidence="5">
    <location>
        <begin position="201"/>
        <end position="228"/>
    </location>
</feature>
<dbReference type="Proteomes" id="UP000186817">
    <property type="component" value="Unassembled WGS sequence"/>
</dbReference>
<dbReference type="PANTHER" id="PTHR12547">
    <property type="entry name" value="CCCH ZINC FINGER/TIS11-RELATED"/>
    <property type="match status" value="1"/>
</dbReference>
<evidence type="ECO:0000256" key="2">
    <source>
        <dbReference type="ARBA" id="ARBA00022737"/>
    </source>
</evidence>
<organism evidence="9 10">
    <name type="scientific">Symbiodinium microadriaticum</name>
    <name type="common">Dinoflagellate</name>
    <name type="synonym">Zooxanthella microadriatica</name>
    <dbReference type="NCBI Taxonomy" id="2951"/>
    <lineage>
        <taxon>Eukaryota</taxon>
        <taxon>Sar</taxon>
        <taxon>Alveolata</taxon>
        <taxon>Dinophyceae</taxon>
        <taxon>Suessiales</taxon>
        <taxon>Symbiodiniaceae</taxon>
        <taxon>Symbiodinium</taxon>
    </lineage>
</organism>
<dbReference type="PANTHER" id="PTHR12547:SF18">
    <property type="entry name" value="PROTEIN TIS11"/>
    <property type="match status" value="1"/>
</dbReference>
<name>A0A1Q9DK03_SYMMI</name>
<dbReference type="AlphaFoldDB" id="A0A1Q9DK03"/>
<dbReference type="InterPro" id="IPR000571">
    <property type="entry name" value="Znf_CCCH"/>
</dbReference>
<sequence>MPAMRRAFGLFRAAGAAAALAAMPRKHCVCDDLRAASGPAHTRRDPRTGFEMRLGDPQGMNHGPLRIFCGNAHRELAEAIAAKMVGDESHQSFQLSPLRQPSLASLFNVPTCAGSLSFLEVEMAGQWMSYAQMSQQLDKVSFDGGLMNLEECNSLMTSTASETGTDSIGVRRIFTDDSDEMSNVERKQLDAESRAIFRKQFRKTQLCRFYKGSGCHMGPDCEFAHGREELQKAPDLRRTSICPRWMQGKCPHSAETCGFAHGANHLRRTIGFQSKPGDKNKVPGSEPPVSRYAGT</sequence>
<dbReference type="InterPro" id="IPR045877">
    <property type="entry name" value="ZFP36-like"/>
</dbReference>
<dbReference type="GO" id="GO:0003729">
    <property type="term" value="F:mRNA binding"/>
    <property type="evidence" value="ECO:0007669"/>
    <property type="project" value="InterPro"/>
</dbReference>
<proteinExistence type="predicted"/>
<evidence type="ECO:0000256" key="5">
    <source>
        <dbReference type="PROSITE-ProRule" id="PRU00723"/>
    </source>
</evidence>
<keyword evidence="2" id="KW-0677">Repeat</keyword>
<protein>
    <recommendedName>
        <fullName evidence="8">C3H1-type domain-containing protein</fullName>
    </recommendedName>
</protein>
<gene>
    <name evidence="9" type="ORF">AK812_SmicGene22371</name>
</gene>
<dbReference type="Gene3D" id="3.30.1370.210">
    <property type="match status" value="1"/>
</dbReference>
<keyword evidence="7" id="KW-0732">Signal</keyword>
<accession>A0A1Q9DK03</accession>
<feature type="zinc finger region" description="C3H1-type" evidence="5">
    <location>
        <begin position="236"/>
        <end position="264"/>
    </location>
</feature>
<evidence type="ECO:0000256" key="3">
    <source>
        <dbReference type="ARBA" id="ARBA00022771"/>
    </source>
</evidence>
<feature type="chain" id="PRO_5012683541" description="C3H1-type domain-containing protein" evidence="7">
    <location>
        <begin position="19"/>
        <end position="295"/>
    </location>
</feature>
<evidence type="ECO:0000259" key="8">
    <source>
        <dbReference type="PROSITE" id="PS50103"/>
    </source>
</evidence>
<feature type="domain" description="C3H1-type" evidence="8">
    <location>
        <begin position="236"/>
        <end position="264"/>
    </location>
</feature>
<keyword evidence="10" id="KW-1185">Reference proteome</keyword>
<evidence type="ECO:0000256" key="7">
    <source>
        <dbReference type="SAM" id="SignalP"/>
    </source>
</evidence>
<dbReference type="OrthoDB" id="430732at2759"/>
<evidence type="ECO:0000313" key="10">
    <source>
        <dbReference type="Proteomes" id="UP000186817"/>
    </source>
</evidence>
<feature type="signal peptide" evidence="7">
    <location>
        <begin position="1"/>
        <end position="18"/>
    </location>
</feature>
<dbReference type="SMART" id="SM00356">
    <property type="entry name" value="ZnF_C3H1"/>
    <property type="match status" value="2"/>
</dbReference>
<dbReference type="SUPFAM" id="SSF90229">
    <property type="entry name" value="CCCH zinc finger"/>
    <property type="match status" value="1"/>
</dbReference>
<evidence type="ECO:0000256" key="6">
    <source>
        <dbReference type="SAM" id="MobiDB-lite"/>
    </source>
</evidence>